<protein>
    <submittedName>
        <fullName evidence="2">Uncharacterized protein</fullName>
    </submittedName>
</protein>
<organism evidence="2 3">
    <name type="scientific">Agrobacterium deltaense NCPPB 1641</name>
    <dbReference type="NCBI Taxonomy" id="1183425"/>
    <lineage>
        <taxon>Bacteria</taxon>
        <taxon>Pseudomonadati</taxon>
        <taxon>Pseudomonadota</taxon>
        <taxon>Alphaproteobacteria</taxon>
        <taxon>Hyphomicrobiales</taxon>
        <taxon>Rhizobiaceae</taxon>
        <taxon>Rhizobium/Agrobacterium group</taxon>
        <taxon>Agrobacterium</taxon>
    </lineage>
</organism>
<accession>A0A1S7TK82</accession>
<keyword evidence="3" id="KW-1185">Reference proteome</keyword>
<gene>
    <name evidence="2" type="ORF">AGR7A_Cc140089</name>
</gene>
<evidence type="ECO:0000256" key="1">
    <source>
        <dbReference type="SAM" id="Phobius"/>
    </source>
</evidence>
<evidence type="ECO:0000313" key="2">
    <source>
        <dbReference type="EMBL" id="CVI55004.1"/>
    </source>
</evidence>
<dbReference type="Proteomes" id="UP000192140">
    <property type="component" value="Unassembled WGS sequence"/>
</dbReference>
<sequence length="75" mass="8537">MATAAATMNSSTMPLIVISQSRGFLCAIIYFGHRLGWFTRLNLWPCRMNFPAIGCFLKDQRRRVRDRSEVDGAGR</sequence>
<keyword evidence="1" id="KW-0812">Transmembrane</keyword>
<reference evidence="2" key="1">
    <citation type="submission" date="2016-01" db="EMBL/GenBank/DDBJ databases">
        <authorList>
            <person name="Regsiter A."/>
            <person name="william w."/>
        </authorList>
    </citation>
    <scope>NUCLEOTIDE SEQUENCE</scope>
    <source>
        <strain evidence="2">NCPPB 1641</strain>
    </source>
</reference>
<dbReference type="AlphaFoldDB" id="A0A1S7TK82"/>
<feature type="transmembrane region" description="Helical" evidence="1">
    <location>
        <begin position="12"/>
        <end position="31"/>
    </location>
</feature>
<name>A0A1S7TK82_9HYPH</name>
<keyword evidence="1" id="KW-0472">Membrane</keyword>
<keyword evidence="1" id="KW-1133">Transmembrane helix</keyword>
<evidence type="ECO:0000313" key="3">
    <source>
        <dbReference type="Proteomes" id="UP000192140"/>
    </source>
</evidence>
<comment type="caution">
    <text evidence="2">The sequence shown here is derived from an EMBL/GenBank/DDBJ whole genome shotgun (WGS) entry which is preliminary data.</text>
</comment>
<dbReference type="EMBL" id="FCNP01000006">
    <property type="protein sequence ID" value="CVI55004.1"/>
    <property type="molecule type" value="Genomic_DNA"/>
</dbReference>
<proteinExistence type="predicted"/>